<keyword evidence="3" id="KW-0201">Cytochrome c-type biogenesis</keyword>
<evidence type="ECO:0000256" key="4">
    <source>
        <dbReference type="ARBA" id="ARBA00022989"/>
    </source>
</evidence>
<gene>
    <name evidence="8" type="ORF">ENN94_02370</name>
</gene>
<dbReference type="Pfam" id="PF05140">
    <property type="entry name" value="ResB"/>
    <property type="match status" value="2"/>
</dbReference>
<dbReference type="PANTHER" id="PTHR31566:SF0">
    <property type="entry name" value="CYTOCHROME C BIOGENESIS PROTEIN CCS1, CHLOROPLASTIC"/>
    <property type="match status" value="1"/>
</dbReference>
<reference evidence="8" key="1">
    <citation type="journal article" date="2020" name="mSystems">
        <title>Genome- and Community-Level Interaction Insights into Carbon Utilization and Element Cycling Functions of Hydrothermarchaeota in Hydrothermal Sediment.</title>
        <authorList>
            <person name="Zhou Z."/>
            <person name="Liu Y."/>
            <person name="Xu W."/>
            <person name="Pan J."/>
            <person name="Luo Z.H."/>
            <person name="Li M."/>
        </authorList>
    </citation>
    <scope>NUCLEOTIDE SEQUENCE [LARGE SCALE GENOMIC DNA]</scope>
    <source>
        <strain evidence="8">SpSt-1220</strain>
    </source>
</reference>
<comment type="caution">
    <text evidence="8">The sequence shown here is derived from an EMBL/GenBank/DDBJ whole genome shotgun (WGS) entry which is preliminary data.</text>
</comment>
<evidence type="ECO:0000256" key="2">
    <source>
        <dbReference type="ARBA" id="ARBA00022692"/>
    </source>
</evidence>
<dbReference type="PANTHER" id="PTHR31566">
    <property type="entry name" value="CYTOCHROME C BIOGENESIS PROTEIN CCS1, CHLOROPLASTIC"/>
    <property type="match status" value="1"/>
</dbReference>
<dbReference type="GO" id="GO:0016020">
    <property type="term" value="C:membrane"/>
    <property type="evidence" value="ECO:0007669"/>
    <property type="project" value="UniProtKB-SubCell"/>
</dbReference>
<evidence type="ECO:0000256" key="3">
    <source>
        <dbReference type="ARBA" id="ARBA00022748"/>
    </source>
</evidence>
<evidence type="ECO:0000256" key="6">
    <source>
        <dbReference type="SAM" id="Phobius"/>
    </source>
</evidence>
<dbReference type="Proteomes" id="UP000886162">
    <property type="component" value="Unassembled WGS sequence"/>
</dbReference>
<dbReference type="AlphaFoldDB" id="A0A831LQ48"/>
<feature type="transmembrane region" description="Helical" evidence="6">
    <location>
        <begin position="20"/>
        <end position="39"/>
    </location>
</feature>
<organism evidence="8">
    <name type="scientific">Geoalkalibacter subterraneus</name>
    <dbReference type="NCBI Taxonomy" id="483547"/>
    <lineage>
        <taxon>Bacteria</taxon>
        <taxon>Pseudomonadati</taxon>
        <taxon>Thermodesulfobacteriota</taxon>
        <taxon>Desulfuromonadia</taxon>
        <taxon>Desulfuromonadales</taxon>
        <taxon>Geoalkalibacteraceae</taxon>
        <taxon>Geoalkalibacter</taxon>
    </lineage>
</organism>
<sequence>MRPTISSKVASFCTSPKVTLYLLLALAAVSVFGTLEGATEQGRYDLYYQSLWYRLLLAALAVNLLACTLKTIRRNVRDRSRFMAAMDEGSEGEADTVIERGRQALFPQLEAQGYRLSVSGDRCLAERGRLGRWGSTVVHCSCLLIMVGALASELGFVGTRFIYVGQEDGLILDWKTQSERELGFTVRLDDFKARYYPIDLQVTAYAPESREPLQTWTTREGERFDLPGSELSARVVSFDPFTRELHLKILRGEDVLGDYRAGVGEHTYHEGFDAGVVLYPTAFRDPILKQTYSHVTILENGHAVHQGEISINHPLVHRGVSIYQTAFERDKFGFWYVGFQFSRDPGKPLVWAGCVTLALGLLLAFAVPYRVVAIVSTTGSCRLRAIKGFNGEAGRLAFEQLTAKLRG</sequence>
<name>A0A831LQ48_9BACT</name>
<dbReference type="InterPro" id="IPR007816">
    <property type="entry name" value="ResB-like_domain"/>
</dbReference>
<proteinExistence type="predicted"/>
<dbReference type="EMBL" id="DSDO01000159">
    <property type="protein sequence ID" value="HDR46524.1"/>
    <property type="molecule type" value="Genomic_DNA"/>
</dbReference>
<protein>
    <recommendedName>
        <fullName evidence="7">ResB-like domain-containing protein</fullName>
    </recommendedName>
</protein>
<dbReference type="GO" id="GO:0017004">
    <property type="term" value="P:cytochrome complex assembly"/>
    <property type="evidence" value="ECO:0007669"/>
    <property type="project" value="UniProtKB-KW"/>
</dbReference>
<evidence type="ECO:0000256" key="1">
    <source>
        <dbReference type="ARBA" id="ARBA00004141"/>
    </source>
</evidence>
<keyword evidence="5 6" id="KW-0472">Membrane</keyword>
<evidence type="ECO:0000259" key="7">
    <source>
        <dbReference type="Pfam" id="PF05140"/>
    </source>
</evidence>
<keyword evidence="2 6" id="KW-0812">Transmembrane</keyword>
<evidence type="ECO:0000256" key="5">
    <source>
        <dbReference type="ARBA" id="ARBA00023136"/>
    </source>
</evidence>
<evidence type="ECO:0000313" key="8">
    <source>
        <dbReference type="EMBL" id="HDR46524.1"/>
    </source>
</evidence>
<feature type="domain" description="ResB-like" evidence="7">
    <location>
        <begin position="48"/>
        <end position="205"/>
    </location>
</feature>
<keyword evidence="4 6" id="KW-1133">Transmembrane helix</keyword>
<feature type="domain" description="ResB-like" evidence="7">
    <location>
        <begin position="336"/>
        <end position="374"/>
    </location>
</feature>
<comment type="subcellular location">
    <subcellularLocation>
        <location evidence="1">Membrane</location>
        <topology evidence="1">Multi-pass membrane protein</topology>
    </subcellularLocation>
</comment>
<feature type="transmembrane region" description="Helical" evidence="6">
    <location>
        <begin position="51"/>
        <end position="72"/>
    </location>
</feature>
<dbReference type="InterPro" id="IPR023494">
    <property type="entry name" value="Cyt_c_bgen_Ccs1/CcsB/ResB"/>
</dbReference>
<feature type="transmembrane region" description="Helical" evidence="6">
    <location>
        <begin position="349"/>
        <end position="369"/>
    </location>
</feature>
<accession>A0A831LQ48</accession>